<proteinExistence type="predicted"/>
<comment type="caution">
    <text evidence="2">The sequence shown here is derived from an EMBL/GenBank/DDBJ whole genome shotgun (WGS) entry which is preliminary data.</text>
</comment>
<feature type="transmembrane region" description="Helical" evidence="1">
    <location>
        <begin position="12"/>
        <end position="28"/>
    </location>
</feature>
<keyword evidence="1" id="KW-0472">Membrane</keyword>
<feature type="transmembrane region" description="Helical" evidence="1">
    <location>
        <begin position="209"/>
        <end position="228"/>
    </location>
</feature>
<dbReference type="Proteomes" id="UP001642900">
    <property type="component" value="Unassembled WGS sequence"/>
</dbReference>
<feature type="transmembrane region" description="Helical" evidence="1">
    <location>
        <begin position="259"/>
        <end position="280"/>
    </location>
</feature>
<keyword evidence="3" id="KW-1185">Reference proteome</keyword>
<sequence>MPSLTERSDLDAISVLATLVALYAVLKLGLLPALLAGLLIAQLVHSAVPVLYRFGIANRKLGRAIALTLVTVIVTTVIALLVVAISSQLTAGPENLFFLLQRMAEVIDTARNHLPSWTRDYLPANIKEFEDAASQWLRDNAWQLRYIGGDVGSFVFYVIVGMIIGGMIAFGRDTRAYEPGPLAAALEARVMVLSKAFHGIVFAQIRISALNTLLTAIYLALVLPIFGINLPFLKTMIAVTFLVGLLPVIGNLISNTVIVLVSFSVSPAVALASLAFLVIIHKLEYFVNARIIGTRIKAWAWELLLAMLVMDAWFGVPGLIAAPIYYAYVKYELMMRKLI</sequence>
<feature type="transmembrane region" description="Helical" evidence="1">
    <location>
        <begin position="301"/>
        <end position="328"/>
    </location>
</feature>
<feature type="transmembrane region" description="Helical" evidence="1">
    <location>
        <begin position="34"/>
        <end position="52"/>
    </location>
</feature>
<accession>A0A6G4WD74</accession>
<evidence type="ECO:0000313" key="3">
    <source>
        <dbReference type="Proteomes" id="UP001642900"/>
    </source>
</evidence>
<evidence type="ECO:0000256" key="1">
    <source>
        <dbReference type="SAM" id="Phobius"/>
    </source>
</evidence>
<evidence type="ECO:0000313" key="2">
    <source>
        <dbReference type="EMBL" id="NGO52755.1"/>
    </source>
</evidence>
<organism evidence="2 3">
    <name type="scientific">Allomesorhizobium camelthorni</name>
    <dbReference type="NCBI Taxonomy" id="475069"/>
    <lineage>
        <taxon>Bacteria</taxon>
        <taxon>Pseudomonadati</taxon>
        <taxon>Pseudomonadota</taxon>
        <taxon>Alphaproteobacteria</taxon>
        <taxon>Hyphomicrobiales</taxon>
        <taxon>Phyllobacteriaceae</taxon>
        <taxon>Allomesorhizobium</taxon>
    </lineage>
</organism>
<gene>
    <name evidence="2" type="ORF">G6N73_16475</name>
</gene>
<feature type="transmembrane region" description="Helical" evidence="1">
    <location>
        <begin position="151"/>
        <end position="170"/>
    </location>
</feature>
<protein>
    <submittedName>
        <fullName evidence="2">AI-2E family transporter</fullName>
    </submittedName>
</protein>
<dbReference type="AlphaFoldDB" id="A0A6G4WD74"/>
<feature type="transmembrane region" description="Helical" evidence="1">
    <location>
        <begin position="64"/>
        <end position="85"/>
    </location>
</feature>
<reference evidence="2 3" key="1">
    <citation type="submission" date="2020-02" db="EMBL/GenBank/DDBJ databases">
        <title>Genome sequence of strain CCNWXJ40-4.</title>
        <authorList>
            <person name="Gao J."/>
            <person name="Sun J."/>
        </authorList>
    </citation>
    <scope>NUCLEOTIDE SEQUENCE [LARGE SCALE GENOMIC DNA]</scope>
    <source>
        <strain evidence="2 3">CCNWXJ 40-4</strain>
    </source>
</reference>
<keyword evidence="1" id="KW-1133">Transmembrane helix</keyword>
<keyword evidence="1" id="KW-0812">Transmembrane</keyword>
<name>A0A6G4WD74_9HYPH</name>
<dbReference type="EMBL" id="JAAKZF010000021">
    <property type="protein sequence ID" value="NGO52755.1"/>
    <property type="molecule type" value="Genomic_DNA"/>
</dbReference>
<feature type="transmembrane region" description="Helical" evidence="1">
    <location>
        <begin position="235"/>
        <end position="253"/>
    </location>
</feature>